<dbReference type="GO" id="GO:0005524">
    <property type="term" value="F:ATP binding"/>
    <property type="evidence" value="ECO:0007669"/>
    <property type="project" value="UniProtKB-KW"/>
</dbReference>
<dbReference type="EMBL" id="UGTS01000004">
    <property type="protein sequence ID" value="SUC18320.1"/>
    <property type="molecule type" value="Genomic_DNA"/>
</dbReference>
<accession>A0A379FG55</accession>
<evidence type="ECO:0000313" key="2">
    <source>
        <dbReference type="Proteomes" id="UP000254191"/>
    </source>
</evidence>
<sequence>MAQLKLYKLAVNKRLYGITEQVNDGERIHLIGANGAGKKYVVNGHCW</sequence>
<name>A0A379FG55_PROMI</name>
<dbReference type="AlphaFoldDB" id="A0A379FG55"/>
<organism evidence="1 2">
    <name type="scientific">Proteus mirabilis</name>
    <dbReference type="NCBI Taxonomy" id="584"/>
    <lineage>
        <taxon>Bacteria</taxon>
        <taxon>Pseudomonadati</taxon>
        <taxon>Pseudomonadota</taxon>
        <taxon>Gammaproteobacteria</taxon>
        <taxon>Enterobacterales</taxon>
        <taxon>Morganellaceae</taxon>
        <taxon>Proteus</taxon>
    </lineage>
</organism>
<gene>
    <name evidence="1" type="primary">btuD_2</name>
    <name evidence="1" type="ORF">NCTC11938_00644</name>
</gene>
<protein>
    <submittedName>
        <fullName evidence="1">Vitamin B12 import ATP-binding protein</fullName>
    </submittedName>
</protein>
<keyword evidence="1" id="KW-0547">Nucleotide-binding</keyword>
<reference evidence="1 2" key="1">
    <citation type="submission" date="2018-06" db="EMBL/GenBank/DDBJ databases">
        <authorList>
            <consortium name="Pathogen Informatics"/>
            <person name="Doyle S."/>
        </authorList>
    </citation>
    <scope>NUCLEOTIDE SEQUENCE [LARGE SCALE GENOMIC DNA]</scope>
    <source>
        <strain evidence="1 2">NCTC11938</strain>
    </source>
</reference>
<keyword evidence="1" id="KW-0067">ATP-binding</keyword>
<dbReference type="Proteomes" id="UP000254191">
    <property type="component" value="Unassembled WGS sequence"/>
</dbReference>
<proteinExistence type="predicted"/>
<evidence type="ECO:0000313" key="1">
    <source>
        <dbReference type="EMBL" id="SUC18320.1"/>
    </source>
</evidence>